<feature type="region of interest" description="Disordered" evidence="1">
    <location>
        <begin position="130"/>
        <end position="151"/>
    </location>
</feature>
<keyword evidence="2" id="KW-0472">Membrane</keyword>
<keyword evidence="4" id="KW-1185">Reference proteome</keyword>
<reference evidence="3 4" key="1">
    <citation type="submission" date="2016-05" db="EMBL/GenBank/DDBJ databases">
        <title>Genome sequencing of Trichophyton violaceum CMCC(F)T3l isolated from hair.</title>
        <authorList>
            <person name="Zhan P."/>
            <person name="Tao Y."/>
            <person name="Liu W."/>
        </authorList>
    </citation>
    <scope>NUCLEOTIDE SEQUENCE [LARGE SCALE GENOMIC DNA]</scope>
    <source>
        <strain evidence="4">CMCC(F)T3l</strain>
    </source>
</reference>
<dbReference type="AlphaFoldDB" id="A0A178FDQ8"/>
<gene>
    <name evidence="3" type="ORF">A7D00_5264</name>
</gene>
<keyword evidence="2" id="KW-1133">Transmembrane helix</keyword>
<dbReference type="EMBL" id="LHPN01000009">
    <property type="protein sequence ID" value="OAL70298.1"/>
    <property type="molecule type" value="Genomic_DNA"/>
</dbReference>
<feature type="compositionally biased region" description="Polar residues" evidence="1">
    <location>
        <begin position="243"/>
        <end position="262"/>
    </location>
</feature>
<protein>
    <submittedName>
        <fullName evidence="3">Uncharacterized protein</fullName>
    </submittedName>
</protein>
<feature type="region of interest" description="Disordered" evidence="1">
    <location>
        <begin position="216"/>
        <end position="264"/>
    </location>
</feature>
<name>A0A178FDQ8_TRIVO</name>
<evidence type="ECO:0000313" key="3">
    <source>
        <dbReference type="EMBL" id="OAL70298.1"/>
    </source>
</evidence>
<feature type="transmembrane region" description="Helical" evidence="2">
    <location>
        <begin position="58"/>
        <end position="79"/>
    </location>
</feature>
<evidence type="ECO:0000313" key="4">
    <source>
        <dbReference type="Proteomes" id="UP000243519"/>
    </source>
</evidence>
<comment type="caution">
    <text evidence="3">The sequence shown here is derived from an EMBL/GenBank/DDBJ whole genome shotgun (WGS) entry which is preliminary data.</text>
</comment>
<evidence type="ECO:0000256" key="2">
    <source>
        <dbReference type="SAM" id="Phobius"/>
    </source>
</evidence>
<dbReference type="OrthoDB" id="4173026at2759"/>
<accession>A0A178FDQ8</accession>
<dbReference type="Proteomes" id="UP000243519">
    <property type="component" value="Unassembled WGS sequence"/>
</dbReference>
<feature type="region of interest" description="Disordered" evidence="1">
    <location>
        <begin position="33"/>
        <end position="55"/>
    </location>
</feature>
<feature type="region of interest" description="Disordered" evidence="1">
    <location>
        <begin position="163"/>
        <end position="203"/>
    </location>
</feature>
<sequence>MHIEHIRSVPTRIPPVMPHITLEKMALERVDEEPGDSIAPFESSQDDDSSGGQPPPRVAILITTVIAVIVVGISLFWFVRWRSRRSRYRSTFTRRQASTRTGKSEIIQAGKGLKSTSNVKGGLEWNPESTFAKPSLPKPYVGKPYTQPQGMLSSSSIRKFWHNSIGGSRPPKLHIRGNPSTGTDNELEGLSTHHRDGSGGSPLLRETITEIDKPPKIFPRVTSTHSSSILHLDRPSVGDRPVSASSTLNRNSRNTPTTQPESMVSKYPWPVATQVTPIEPSYNSMTFFNHRESYGDSVRDIEAGTAATAGCPRSHLNNS</sequence>
<organism evidence="3 4">
    <name type="scientific">Trichophyton violaceum</name>
    <dbReference type="NCBI Taxonomy" id="34388"/>
    <lineage>
        <taxon>Eukaryota</taxon>
        <taxon>Fungi</taxon>
        <taxon>Dikarya</taxon>
        <taxon>Ascomycota</taxon>
        <taxon>Pezizomycotina</taxon>
        <taxon>Eurotiomycetes</taxon>
        <taxon>Eurotiomycetidae</taxon>
        <taxon>Onygenales</taxon>
        <taxon>Arthrodermataceae</taxon>
        <taxon>Trichophyton</taxon>
    </lineage>
</organism>
<proteinExistence type="predicted"/>
<keyword evidence="2" id="KW-0812">Transmembrane</keyword>
<evidence type="ECO:0000256" key="1">
    <source>
        <dbReference type="SAM" id="MobiDB-lite"/>
    </source>
</evidence>